<gene>
    <name evidence="7" type="ORF">MERR_LOCUS1809</name>
</gene>
<dbReference type="InterPro" id="IPR018289">
    <property type="entry name" value="MULE_transposase_dom"/>
</dbReference>
<proteinExistence type="predicted"/>
<dbReference type="PANTHER" id="PTHR31973">
    <property type="entry name" value="POLYPROTEIN, PUTATIVE-RELATED"/>
    <property type="match status" value="1"/>
</dbReference>
<evidence type="ECO:0000259" key="6">
    <source>
        <dbReference type="PROSITE" id="PS50966"/>
    </source>
</evidence>
<organism evidence="7 8">
    <name type="scientific">Microthlaspi erraticum</name>
    <dbReference type="NCBI Taxonomy" id="1685480"/>
    <lineage>
        <taxon>Eukaryota</taxon>
        <taxon>Viridiplantae</taxon>
        <taxon>Streptophyta</taxon>
        <taxon>Embryophyta</taxon>
        <taxon>Tracheophyta</taxon>
        <taxon>Spermatophyta</taxon>
        <taxon>Magnoliopsida</taxon>
        <taxon>eudicotyledons</taxon>
        <taxon>Gunneridae</taxon>
        <taxon>Pentapetalae</taxon>
        <taxon>rosids</taxon>
        <taxon>malvids</taxon>
        <taxon>Brassicales</taxon>
        <taxon>Brassicaceae</taxon>
        <taxon>Coluteocarpeae</taxon>
        <taxon>Microthlaspi</taxon>
    </lineage>
</organism>
<sequence length="593" mass="68785">MVERDWNLTMKKSSERSFNSMNYCANFKTSRRFSTTSCLRLMTKQKMMAKLELEAGGEGRERMVTRISRGDGYLYKDQTFFNGVAFKESVLDYALRTRWNISQYRYDKDKIGFECAGRAVCKTKDYAAEIVDSNPGSSVEVCTTRNDKGEDVFSRFYVCFDVLRKTWKDSCRPLIGLDGCFLKERIKGQLLVALGRDADNAIYPIAWGVVEVENNENWQWFVQKLKVDLDLKDGDGFIAVSDRHKGLVRAIKIELPKMEHRKCVRHIYGNLKKKHKSKKQMKQHIWRLAWSYNEAKFQVNLDRAFYKLGNYCEDVENNSTESFNASINKAREKPFIPMLEAIARLAMAHIAVRSRISHEHTVIPRKCTPYVIEKLAKQLVDKDKKDGAKKCVVTKSVKGFFSSMLNGQTHRVSLENRTCSCRKWDITGIPCKHAHGVMLKLKLDPEDYVCYGSGHLCGEETTLTDLFQLGVRGFGQQQMLRMYMYLLLKRNQLKKKPGLKQQQNQEKKQGRRSSPRLTRQEKKVLMSLQLRSNERRSKGLCIVEFVVRLITTLGITRRILHRHCCWRVLKVTLNPLKEPLLKIELTSTFGLWT</sequence>
<feature type="region of interest" description="Disordered" evidence="5">
    <location>
        <begin position="495"/>
        <end position="517"/>
    </location>
</feature>
<dbReference type="GO" id="GO:0008270">
    <property type="term" value="F:zinc ion binding"/>
    <property type="evidence" value="ECO:0007669"/>
    <property type="project" value="UniProtKB-KW"/>
</dbReference>
<evidence type="ECO:0000256" key="4">
    <source>
        <dbReference type="PROSITE-ProRule" id="PRU00325"/>
    </source>
</evidence>
<evidence type="ECO:0000256" key="5">
    <source>
        <dbReference type="SAM" id="MobiDB-lite"/>
    </source>
</evidence>
<keyword evidence="2 4" id="KW-0863">Zinc-finger</keyword>
<evidence type="ECO:0000313" key="8">
    <source>
        <dbReference type="Proteomes" id="UP000467841"/>
    </source>
</evidence>
<dbReference type="AlphaFoldDB" id="A0A6D2HH55"/>
<protein>
    <recommendedName>
        <fullName evidence="6">SWIM-type domain-containing protein</fullName>
    </recommendedName>
</protein>
<dbReference type="Pfam" id="PF10551">
    <property type="entry name" value="MULE"/>
    <property type="match status" value="1"/>
</dbReference>
<evidence type="ECO:0000256" key="1">
    <source>
        <dbReference type="ARBA" id="ARBA00022723"/>
    </source>
</evidence>
<reference evidence="7" key="1">
    <citation type="submission" date="2020-01" db="EMBL/GenBank/DDBJ databases">
        <authorList>
            <person name="Mishra B."/>
        </authorList>
    </citation>
    <scope>NUCLEOTIDE SEQUENCE [LARGE SCALE GENOMIC DNA]</scope>
</reference>
<keyword evidence="8" id="KW-1185">Reference proteome</keyword>
<dbReference type="OrthoDB" id="1918246at2759"/>
<dbReference type="PROSITE" id="PS50966">
    <property type="entry name" value="ZF_SWIM"/>
    <property type="match status" value="1"/>
</dbReference>
<comment type="caution">
    <text evidence="7">The sequence shown here is derived from an EMBL/GenBank/DDBJ whole genome shotgun (WGS) entry which is preliminary data.</text>
</comment>
<dbReference type="Pfam" id="PF04434">
    <property type="entry name" value="SWIM"/>
    <property type="match status" value="1"/>
</dbReference>
<dbReference type="PANTHER" id="PTHR31973:SF189">
    <property type="entry name" value="TRANSPOSASE, MUDR, PLANT, MULE TRANSPOSASE DOMAIN PROTEIN-RELATED"/>
    <property type="match status" value="1"/>
</dbReference>
<keyword evidence="1" id="KW-0479">Metal-binding</keyword>
<feature type="domain" description="SWIM-type" evidence="6">
    <location>
        <begin position="410"/>
        <end position="442"/>
    </location>
</feature>
<evidence type="ECO:0000313" key="7">
    <source>
        <dbReference type="EMBL" id="CAA7014575.1"/>
    </source>
</evidence>
<dbReference type="SMART" id="SM00575">
    <property type="entry name" value="ZnF_PMZ"/>
    <property type="match status" value="1"/>
</dbReference>
<evidence type="ECO:0000256" key="2">
    <source>
        <dbReference type="ARBA" id="ARBA00022771"/>
    </source>
</evidence>
<dbReference type="EMBL" id="CACVBM020000111">
    <property type="protein sequence ID" value="CAA7014575.1"/>
    <property type="molecule type" value="Genomic_DNA"/>
</dbReference>
<dbReference type="InterPro" id="IPR007527">
    <property type="entry name" value="Znf_SWIM"/>
</dbReference>
<evidence type="ECO:0000256" key="3">
    <source>
        <dbReference type="ARBA" id="ARBA00022833"/>
    </source>
</evidence>
<dbReference type="InterPro" id="IPR006564">
    <property type="entry name" value="Znf_PMZ"/>
</dbReference>
<dbReference type="Proteomes" id="UP000467841">
    <property type="component" value="Unassembled WGS sequence"/>
</dbReference>
<keyword evidence="3" id="KW-0862">Zinc</keyword>
<accession>A0A6D2HH55</accession>
<name>A0A6D2HH55_9BRAS</name>